<evidence type="ECO:0000313" key="7">
    <source>
        <dbReference type="EMBL" id="CAA9892494.1"/>
    </source>
</evidence>
<dbReference type="Proteomes" id="UP000494216">
    <property type="component" value="Unassembled WGS sequence"/>
</dbReference>
<evidence type="ECO:0000256" key="2">
    <source>
        <dbReference type="ARBA" id="ARBA00022692"/>
    </source>
</evidence>
<reference evidence="7 8" key="1">
    <citation type="submission" date="2020-02" db="EMBL/GenBank/DDBJ databases">
        <authorList>
            <person name="Hogendoorn C."/>
        </authorList>
    </citation>
    <scope>NUCLEOTIDE SEQUENCE [LARGE SCALE GENOMIC DNA]</scope>
    <source>
        <strain evidence="7">METHB21</strain>
    </source>
</reference>
<evidence type="ECO:0000313" key="8">
    <source>
        <dbReference type="Proteomes" id="UP000494216"/>
    </source>
</evidence>
<evidence type="ECO:0000256" key="4">
    <source>
        <dbReference type="ARBA" id="ARBA00023136"/>
    </source>
</evidence>
<feature type="transmembrane region" description="Helical" evidence="5">
    <location>
        <begin position="72"/>
        <end position="91"/>
    </location>
</feature>
<accession>A0A8S0X371</accession>
<keyword evidence="4 5" id="KW-0472">Membrane</keyword>
<dbReference type="GO" id="GO:0016020">
    <property type="term" value="C:membrane"/>
    <property type="evidence" value="ECO:0007669"/>
    <property type="project" value="UniProtKB-SubCell"/>
</dbReference>
<evidence type="ECO:0000256" key="1">
    <source>
        <dbReference type="ARBA" id="ARBA00004141"/>
    </source>
</evidence>
<keyword evidence="2 5" id="KW-0812">Transmembrane</keyword>
<comment type="subcellular location">
    <subcellularLocation>
        <location evidence="1">Membrane</location>
        <topology evidence="1">Multi-pass membrane protein</topology>
    </subcellularLocation>
</comment>
<protein>
    <submittedName>
        <fullName evidence="7">TM2 domain-containing protein</fullName>
    </submittedName>
</protein>
<feature type="domain" description="TM2" evidence="6">
    <location>
        <begin position="69"/>
        <end position="119"/>
    </location>
</feature>
<proteinExistence type="predicted"/>
<evidence type="ECO:0000259" key="6">
    <source>
        <dbReference type="Pfam" id="PF05154"/>
    </source>
</evidence>
<name>A0A8S0X371_9GAMM</name>
<evidence type="ECO:0000256" key="5">
    <source>
        <dbReference type="SAM" id="Phobius"/>
    </source>
</evidence>
<dbReference type="RefSeq" id="WP_174627257.1">
    <property type="nucleotide sequence ID" value="NZ_CADCXN010000102.1"/>
</dbReference>
<evidence type="ECO:0000256" key="3">
    <source>
        <dbReference type="ARBA" id="ARBA00022989"/>
    </source>
</evidence>
<dbReference type="Pfam" id="PF05154">
    <property type="entry name" value="TM2"/>
    <property type="match status" value="1"/>
</dbReference>
<comment type="caution">
    <text evidence="7">The sequence shown here is derived from an EMBL/GenBank/DDBJ whole genome shotgun (WGS) entry which is preliminary data.</text>
</comment>
<dbReference type="InterPro" id="IPR007829">
    <property type="entry name" value="TM2"/>
</dbReference>
<feature type="transmembrane region" description="Helical" evidence="5">
    <location>
        <begin position="97"/>
        <end position="124"/>
    </location>
</feature>
<organism evidence="7 8">
    <name type="scientific">Candidatus Methylobacter favarea</name>
    <dbReference type="NCBI Taxonomy" id="2707345"/>
    <lineage>
        <taxon>Bacteria</taxon>
        <taxon>Pseudomonadati</taxon>
        <taxon>Pseudomonadota</taxon>
        <taxon>Gammaproteobacteria</taxon>
        <taxon>Methylococcales</taxon>
        <taxon>Methylococcaceae</taxon>
        <taxon>Methylobacter</taxon>
    </lineage>
</organism>
<gene>
    <name evidence="7" type="ORF">METHB2_70101</name>
</gene>
<sequence length="137" mass="14652">MIGQIESYNPDIQTGVIKSGDKFYDFHLTDWTVEVPPDPGDEVSFDAADAVAKKVCLAGVIVNKPKAVKYKYVAGILGLLLGGAGMHRLYLGYYGIALAQLAVTLATAGYGLLWGFVEGVLILAGHLDKDAKGRPLR</sequence>
<dbReference type="AlphaFoldDB" id="A0A8S0X371"/>
<dbReference type="EMBL" id="CADCXN010000102">
    <property type="protein sequence ID" value="CAA9892494.1"/>
    <property type="molecule type" value="Genomic_DNA"/>
</dbReference>
<keyword evidence="8" id="KW-1185">Reference proteome</keyword>
<keyword evidence="3 5" id="KW-1133">Transmembrane helix</keyword>